<evidence type="ECO:0000256" key="1">
    <source>
        <dbReference type="HAMAP-Rule" id="MF_00095"/>
    </source>
</evidence>
<dbReference type="RefSeq" id="WP_068999664.1">
    <property type="nucleotide sequence ID" value="NZ_MDTQ01000001.1"/>
</dbReference>
<dbReference type="Gene3D" id="2.40.50.580">
    <property type="match status" value="1"/>
</dbReference>
<comment type="caution">
    <text evidence="4">The sequence shown here is derived from an EMBL/GenBank/DDBJ whole genome shotgun (WGS) entry which is preliminary data.</text>
</comment>
<evidence type="ECO:0000313" key="4">
    <source>
        <dbReference type="EMBL" id="ODC04680.1"/>
    </source>
</evidence>
<feature type="domain" description="Sugar fermentation stimulation protein C-terminal" evidence="2">
    <location>
        <begin position="91"/>
        <end position="230"/>
    </location>
</feature>
<dbReference type="NCBIfam" id="TIGR00230">
    <property type="entry name" value="sfsA"/>
    <property type="match status" value="1"/>
</dbReference>
<dbReference type="Pfam" id="PF17746">
    <property type="entry name" value="SfsA_N"/>
    <property type="match status" value="1"/>
</dbReference>
<reference evidence="4 5" key="1">
    <citation type="submission" date="2016-08" db="EMBL/GenBank/DDBJ databases">
        <authorList>
            <person name="Seilhamer J.J."/>
        </authorList>
    </citation>
    <scope>NUCLEOTIDE SEQUENCE [LARGE SCALE GENOMIC DNA]</scope>
    <source>
        <strain evidence="4 5">PH27A</strain>
    </source>
</reference>
<gene>
    <name evidence="1" type="primary">sfsA</name>
    <name evidence="4" type="ORF">BFW38_15250</name>
</gene>
<evidence type="ECO:0000259" key="3">
    <source>
        <dbReference type="Pfam" id="PF17746"/>
    </source>
</evidence>
<dbReference type="Proteomes" id="UP000094291">
    <property type="component" value="Unassembled WGS sequence"/>
</dbReference>
<keyword evidence="5" id="KW-1185">Reference proteome</keyword>
<name>A0A1E2VCE2_9GAMM</name>
<dbReference type="Gene3D" id="3.40.1350.60">
    <property type="match status" value="1"/>
</dbReference>
<dbReference type="InterPro" id="IPR040452">
    <property type="entry name" value="SfsA_C"/>
</dbReference>
<dbReference type="GO" id="GO:0003677">
    <property type="term" value="F:DNA binding"/>
    <property type="evidence" value="ECO:0007669"/>
    <property type="project" value="InterPro"/>
</dbReference>
<dbReference type="PANTHER" id="PTHR30545:SF2">
    <property type="entry name" value="SUGAR FERMENTATION STIMULATION PROTEIN A"/>
    <property type="match status" value="1"/>
</dbReference>
<organism evidence="4 5">
    <name type="scientific">Terasakiispira papahanaumokuakeensis</name>
    <dbReference type="NCBI Taxonomy" id="197479"/>
    <lineage>
        <taxon>Bacteria</taxon>
        <taxon>Pseudomonadati</taxon>
        <taxon>Pseudomonadota</taxon>
        <taxon>Gammaproteobacteria</taxon>
        <taxon>Oceanospirillales</taxon>
        <taxon>Terasakiispira</taxon>
    </lineage>
</organism>
<proteinExistence type="inferred from homology"/>
<dbReference type="InterPro" id="IPR041465">
    <property type="entry name" value="SfsA_N"/>
</dbReference>
<dbReference type="FunFam" id="2.40.50.580:FF:000001">
    <property type="entry name" value="Sugar fermentation stimulation protein A"/>
    <property type="match status" value="1"/>
</dbReference>
<dbReference type="InterPro" id="IPR005224">
    <property type="entry name" value="SfsA"/>
</dbReference>
<dbReference type="CDD" id="cd22359">
    <property type="entry name" value="SfsA-like_bacterial"/>
    <property type="match status" value="1"/>
</dbReference>
<evidence type="ECO:0000259" key="2">
    <source>
        <dbReference type="Pfam" id="PF03749"/>
    </source>
</evidence>
<dbReference type="EMBL" id="MDTQ01000001">
    <property type="protein sequence ID" value="ODC04680.1"/>
    <property type="molecule type" value="Genomic_DNA"/>
</dbReference>
<dbReference type="Pfam" id="PF03749">
    <property type="entry name" value="SfsA"/>
    <property type="match status" value="1"/>
</dbReference>
<feature type="domain" description="SfsA N-terminal OB" evidence="3">
    <location>
        <begin position="13"/>
        <end position="70"/>
    </location>
</feature>
<dbReference type="PANTHER" id="PTHR30545">
    <property type="entry name" value="SUGAR FERMENTATION STIMULATION PROTEIN A"/>
    <property type="match status" value="1"/>
</dbReference>
<protein>
    <recommendedName>
        <fullName evidence="1">Sugar fermentation stimulation protein homolog</fullName>
    </recommendedName>
</protein>
<sequence>MKFATPLREARLIKRYKRFLADIETPDGQVMTIHCPNTGSMRHCLEPGEPLWWSLSDNPKRKLPGTWEVACLRHGRPDSVAPDYALINTARPNALVAEALSENRIAPLSGYTSHRREARLGQRRLDFCLTAEGQQPCWVEVKNVTLLEQPDIGLGMFPDAVSQRATAHLHELMACVARGERAVLLFCVGHTGIRSVMPAADIDPVYARTLQEAYAAGVELFAYGVSLTREHMQLTIPLPVMLEKA</sequence>
<evidence type="ECO:0000313" key="5">
    <source>
        <dbReference type="Proteomes" id="UP000094291"/>
    </source>
</evidence>
<comment type="similarity">
    <text evidence="1">Belongs to the SfsA family.</text>
</comment>
<dbReference type="AlphaFoldDB" id="A0A1E2VCE2"/>
<dbReference type="HAMAP" id="MF_00095">
    <property type="entry name" value="SfsA"/>
    <property type="match status" value="1"/>
</dbReference>
<accession>A0A1E2VCE2</accession>
<dbReference type="OrthoDB" id="9802365at2"/>
<dbReference type="STRING" id="197479.BFW38_15250"/>